<dbReference type="EMBL" id="QWLB01000005">
    <property type="protein sequence ID" value="RIH93529.1"/>
    <property type="molecule type" value="Genomic_DNA"/>
</dbReference>
<reference evidence="1 2" key="1">
    <citation type="submission" date="2018-08" db="EMBL/GenBank/DDBJ databases">
        <title>Meiothermus granaticius genome AF-68 sequencing project.</title>
        <authorList>
            <person name="Da Costa M.S."/>
            <person name="Albuquerque L."/>
            <person name="Raposo P."/>
            <person name="Froufe H.J.C."/>
            <person name="Barroso C.S."/>
            <person name="Egas C."/>
        </authorList>
    </citation>
    <scope>NUCLEOTIDE SEQUENCE [LARGE SCALE GENOMIC DNA]</scope>
    <source>
        <strain evidence="1 2">AF-68</strain>
    </source>
</reference>
<name>A0A399FDK9_9DEIN</name>
<evidence type="ECO:0000313" key="2">
    <source>
        <dbReference type="Proteomes" id="UP000266178"/>
    </source>
</evidence>
<organism evidence="1 2">
    <name type="scientific">Meiothermus granaticius NBRC 107808</name>
    <dbReference type="NCBI Taxonomy" id="1227551"/>
    <lineage>
        <taxon>Bacteria</taxon>
        <taxon>Thermotogati</taxon>
        <taxon>Deinococcota</taxon>
        <taxon>Deinococci</taxon>
        <taxon>Thermales</taxon>
        <taxon>Thermaceae</taxon>
        <taxon>Meiothermus</taxon>
    </lineage>
</organism>
<proteinExistence type="predicted"/>
<evidence type="ECO:0000313" key="1">
    <source>
        <dbReference type="EMBL" id="RIH93529.1"/>
    </source>
</evidence>
<gene>
    <name evidence="1" type="ORF">Mgrana_00583</name>
</gene>
<dbReference type="Proteomes" id="UP000266178">
    <property type="component" value="Unassembled WGS sequence"/>
</dbReference>
<accession>A0A399FDK9</accession>
<sequence length="139" mass="15547">MPEEDLVRLYLWSRDKQGEPQAVVSHDTALALYGLSDLRPSRYHLSVPPSFRKTPPPGVVLHKARLEPSEVDWCGSYRITVPLRTLLDAAQSGVSPEHIVEATRQALERGLVRRQVLKQAIQGLSEAQQLGFRVALEEA</sequence>
<dbReference type="AlphaFoldDB" id="A0A399FDK9"/>
<comment type="caution">
    <text evidence="1">The sequence shown here is derived from an EMBL/GenBank/DDBJ whole genome shotgun (WGS) entry which is preliminary data.</text>
</comment>
<keyword evidence="2" id="KW-1185">Reference proteome</keyword>
<protein>
    <submittedName>
        <fullName evidence="1">Uncharacterized protein</fullName>
    </submittedName>
</protein>